<gene>
    <name evidence="2" type="ORF">GCM10011489_23680</name>
</gene>
<evidence type="ECO:0000313" key="3">
    <source>
        <dbReference type="Proteomes" id="UP000621454"/>
    </source>
</evidence>
<protein>
    <recommendedName>
        <fullName evidence="1">DUF4185 domain-containing protein</fullName>
    </recommendedName>
</protein>
<name>A0A916T7S0_9ACTN</name>
<reference evidence="2" key="1">
    <citation type="journal article" date="2014" name="Int. J. Syst. Evol. Microbiol.">
        <title>Complete genome sequence of Corynebacterium casei LMG S-19264T (=DSM 44701T), isolated from a smear-ripened cheese.</title>
        <authorList>
            <consortium name="US DOE Joint Genome Institute (JGI-PGF)"/>
            <person name="Walter F."/>
            <person name="Albersmeier A."/>
            <person name="Kalinowski J."/>
            <person name="Ruckert C."/>
        </authorList>
    </citation>
    <scope>NUCLEOTIDE SEQUENCE</scope>
    <source>
        <strain evidence="2">CGMCC 1.12827</strain>
    </source>
</reference>
<organism evidence="2 3">
    <name type="scientific">Gordonia jinhuaensis</name>
    <dbReference type="NCBI Taxonomy" id="1517702"/>
    <lineage>
        <taxon>Bacteria</taxon>
        <taxon>Bacillati</taxon>
        <taxon>Actinomycetota</taxon>
        <taxon>Actinomycetes</taxon>
        <taxon>Mycobacteriales</taxon>
        <taxon>Gordoniaceae</taxon>
        <taxon>Gordonia</taxon>
    </lineage>
</organism>
<dbReference type="EMBL" id="BMGC01000016">
    <property type="protein sequence ID" value="GGB34899.1"/>
    <property type="molecule type" value="Genomic_DNA"/>
</dbReference>
<reference evidence="2" key="2">
    <citation type="submission" date="2020-09" db="EMBL/GenBank/DDBJ databases">
        <authorList>
            <person name="Sun Q."/>
            <person name="Zhou Y."/>
        </authorList>
    </citation>
    <scope>NUCLEOTIDE SEQUENCE</scope>
    <source>
        <strain evidence="2">CGMCC 1.12827</strain>
    </source>
</reference>
<feature type="domain" description="DUF4185" evidence="1">
    <location>
        <begin position="29"/>
        <end position="347"/>
    </location>
</feature>
<keyword evidence="3" id="KW-1185">Reference proteome</keyword>
<dbReference type="RefSeq" id="WP_229742522.1">
    <property type="nucleotide sequence ID" value="NZ_BMGC01000016.1"/>
</dbReference>
<proteinExistence type="predicted"/>
<dbReference type="Pfam" id="PF13810">
    <property type="entry name" value="DUF4185"/>
    <property type="match status" value="1"/>
</dbReference>
<comment type="caution">
    <text evidence="2">The sequence shown here is derived from an EMBL/GenBank/DDBJ whole genome shotgun (WGS) entry which is preliminary data.</text>
</comment>
<evidence type="ECO:0000313" key="2">
    <source>
        <dbReference type="EMBL" id="GGB34899.1"/>
    </source>
</evidence>
<sequence>MRPIGTQGPLPRFSGANTNTVSWVTGPLSPNSTFNRFGISGTDLGIAWDNGRGQTLMAFGDTYGFCGAGDQQWRHNVLLRSNDTSPANGITIGNGVPGSITSGASISGFAPNYAQNMIPSLGLNSVEITTIPTAAIALGPNQFINYMSVRTWGVGPGRWQTNFSGIAVSGDNGQTWHADPKSIRLNAGGNGKFQQNAYAQGTDGWVYQYGTPNGRYGGVFLARFQPADILDATKYQYWTGDPKKPWTNKVDEVSDRGMIVLPPIGELSVAWNSYLGRYIMLHGVGDGNTIVMNTAKNPWGPWSPPRTLVPPNAIVGIYAPFIYPNASGPNLYFTASSWGDYNVMLLHTNLARIPVS</sequence>
<dbReference type="AlphaFoldDB" id="A0A916T7S0"/>
<evidence type="ECO:0000259" key="1">
    <source>
        <dbReference type="Pfam" id="PF13810"/>
    </source>
</evidence>
<accession>A0A916T7S0</accession>
<dbReference type="Proteomes" id="UP000621454">
    <property type="component" value="Unassembled WGS sequence"/>
</dbReference>
<dbReference type="InterPro" id="IPR025442">
    <property type="entry name" value="DUF4185"/>
</dbReference>